<keyword evidence="4" id="KW-0966">Cell projection</keyword>
<dbReference type="Pfam" id="PF00400">
    <property type="entry name" value="WD40"/>
    <property type="match status" value="2"/>
</dbReference>
<evidence type="ECO:0000313" key="8">
    <source>
        <dbReference type="Proteomes" id="UP000308267"/>
    </source>
</evidence>
<evidence type="ECO:0000256" key="3">
    <source>
        <dbReference type="ARBA" id="ARBA00022737"/>
    </source>
</evidence>
<dbReference type="SMART" id="SM00320">
    <property type="entry name" value="WD40"/>
    <property type="match status" value="7"/>
</dbReference>
<evidence type="ECO:0000256" key="6">
    <source>
        <dbReference type="SAM" id="MobiDB-lite"/>
    </source>
</evidence>
<dbReference type="InterPro" id="IPR036322">
    <property type="entry name" value="WD40_repeat_dom_sf"/>
</dbReference>
<proteinExistence type="predicted"/>
<dbReference type="AlphaFoldDB" id="A0A4S2LFY2"/>
<dbReference type="Proteomes" id="UP000308267">
    <property type="component" value="Unassembled WGS sequence"/>
</dbReference>
<reference evidence="7 8" key="1">
    <citation type="journal article" date="2019" name="BMC Genomics">
        <title>New insights from Opisthorchis felineus genome: update on genomics of the epidemiologically important liver flukes.</title>
        <authorList>
            <person name="Ershov N.I."/>
            <person name="Mordvinov V.A."/>
            <person name="Prokhortchouk E.B."/>
            <person name="Pakharukova M.Y."/>
            <person name="Gunbin K.V."/>
            <person name="Ustyantsev K."/>
            <person name="Genaev M.A."/>
            <person name="Blinov A.G."/>
            <person name="Mazur A."/>
            <person name="Boulygina E."/>
            <person name="Tsygankova S."/>
            <person name="Khrameeva E."/>
            <person name="Chekanov N."/>
            <person name="Fan G."/>
            <person name="Xiao A."/>
            <person name="Zhang H."/>
            <person name="Xu X."/>
            <person name="Yang H."/>
            <person name="Solovyev V."/>
            <person name="Lee S.M."/>
            <person name="Liu X."/>
            <person name="Afonnikov D.A."/>
            <person name="Skryabin K.G."/>
        </authorList>
    </citation>
    <scope>NUCLEOTIDE SEQUENCE [LARGE SCALE GENOMIC DNA]</scope>
    <source>
        <strain evidence="7">AK-0245</strain>
        <tissue evidence="7">Whole organism</tissue>
    </source>
</reference>
<dbReference type="InterPro" id="IPR015943">
    <property type="entry name" value="WD40/YVTN_repeat-like_dom_sf"/>
</dbReference>
<gene>
    <name evidence="7" type="ORF">CRM22_007426</name>
</gene>
<dbReference type="SUPFAM" id="SSF50978">
    <property type="entry name" value="WD40 repeat-like"/>
    <property type="match status" value="2"/>
</dbReference>
<keyword evidence="3" id="KW-0677">Repeat</keyword>
<name>A0A4S2LFY2_OPIFE</name>
<sequence length="1046" mass="118051">MELDKDLHPAAWNMPSNEDLTSQTKNKTSLFPEHSIEDESAAANPGNRPQTGEAYGRKWIRDDEEYFYTKLWVDEPTDLTLYPVWAFGFNHRVPLINLSRSASSVVCYASSHLVIIADLKNSRQRILRGHCNEITSLTSSADTRWLASGDRGPDNSIIIWDGKTGDAVRTMLSPHKMGVVAIQLTEDARYLATLSADKPIQEFSIWNWTTGSDKPLCNVFLHDNHNNQNRISFKLGSYFHVVTNSEQQVIFYNWNTSGEITAYAAPLSDEDFNKKIGSFVGSCSIPGTNTVVTATAQGLLVIWELDKVERKKDEPDSPYKKAIKLIQIHDKPITFITVTRCRLSNYSIVTGDAAGTIKFFDTNYRILFWYDNLNSGPIASISFAQRGILDGSGLSDWRASKLLDSSEYPQRATIAGERFVVEDFMVTTHHAAMISVTVDGSFLKFIKRENHEEVTGLSTHPSMPHLATCSLTGLLKVFDYKRKKVIRMKNYGPDDPIQTCCYNATGMNLAVGFVSGHLRILDSITLNDVIPEPFTYGRGAITHVDFDPFNQYCAYADSAFTTTLVSASSVPDKAPWAHVGRIRVHYRKITDLLFYSTPRDKQSRLFSIGEDRTLVEYDIHAATKNDFPMLARYRIEQMFTPLCMSSLPPHYKESLILVSTGASKLKLFSTSSFNLRKLVAAYPTSIMFHKVKPLPSSESDSAHFLLCMSDERLSLVMLPLDGDPLKYTNIIAHPSGPRGTGKASALAVSHDGRYVFTAGGPDTCIHMWGVNTKILEDRVKNSCEVKQRFYDLLTPEFLNELKDYFYYSMLRTQGLKCMDTRRTSFTIPTSEISFVMRAIGYYPSEDDIENIINEVKYSKFAETGFYTDEVDLDTFIQMYCNYRPYHGTTYKEICDAFDRLCHVQDSDTGQSLYFRDPRESVQEMSKIPPEFLFGYMQSFGEALSEAEMLENLAVLLGAFHEGGRPEMSEPYKQDSLKLAVDLYLPMFLTPQTFVQRILGMRSCSATHIEGDYYGEKLRIGEETPSELPATSEDARNTKNVDAQTEA</sequence>
<comment type="caution">
    <text evidence="7">The sequence shown here is derived from an EMBL/GenBank/DDBJ whole genome shotgun (WGS) entry which is preliminary data.</text>
</comment>
<evidence type="ECO:0000256" key="1">
    <source>
        <dbReference type="ARBA" id="ARBA00004138"/>
    </source>
</evidence>
<dbReference type="InterPro" id="IPR050630">
    <property type="entry name" value="WD_repeat_EMAP"/>
</dbReference>
<evidence type="ECO:0000313" key="7">
    <source>
        <dbReference type="EMBL" id="TGZ62465.1"/>
    </source>
</evidence>
<organism evidence="7 8">
    <name type="scientific">Opisthorchis felineus</name>
    <dbReference type="NCBI Taxonomy" id="147828"/>
    <lineage>
        <taxon>Eukaryota</taxon>
        <taxon>Metazoa</taxon>
        <taxon>Spiralia</taxon>
        <taxon>Lophotrochozoa</taxon>
        <taxon>Platyhelminthes</taxon>
        <taxon>Trematoda</taxon>
        <taxon>Digenea</taxon>
        <taxon>Opisthorchiida</taxon>
        <taxon>Opisthorchiata</taxon>
        <taxon>Opisthorchiidae</taxon>
        <taxon>Opisthorchis</taxon>
    </lineage>
</organism>
<feature type="region of interest" description="Disordered" evidence="6">
    <location>
        <begin position="1021"/>
        <end position="1046"/>
    </location>
</feature>
<comment type="subcellular location">
    <subcellularLocation>
        <location evidence="1">Cell projection</location>
        <location evidence="1">Cilium</location>
    </subcellularLocation>
</comment>
<dbReference type="PANTHER" id="PTHR13720">
    <property type="entry name" value="WD-40 REPEAT PROTEIN"/>
    <property type="match status" value="1"/>
</dbReference>
<dbReference type="Gene3D" id="2.130.10.10">
    <property type="entry name" value="YVTN repeat-like/Quinoprotein amine dehydrogenase"/>
    <property type="match status" value="2"/>
</dbReference>
<dbReference type="GO" id="GO:0031514">
    <property type="term" value="C:motile cilium"/>
    <property type="evidence" value="ECO:0007669"/>
    <property type="project" value="TreeGrafter"/>
</dbReference>
<dbReference type="PANTHER" id="PTHR13720:SF13">
    <property type="entry name" value="CILIA- AND FLAGELLA-ASSOCIATED PROTEIN 251"/>
    <property type="match status" value="1"/>
</dbReference>
<keyword evidence="2" id="KW-0853">WD repeat</keyword>
<dbReference type="InterPro" id="IPR001680">
    <property type="entry name" value="WD40_rpt"/>
</dbReference>
<evidence type="ECO:0000256" key="5">
    <source>
        <dbReference type="ARBA" id="ARBA00040994"/>
    </source>
</evidence>
<dbReference type="OrthoDB" id="4899631at2759"/>
<feature type="region of interest" description="Disordered" evidence="6">
    <location>
        <begin position="1"/>
        <end position="24"/>
    </location>
</feature>
<protein>
    <recommendedName>
        <fullName evidence="5">Cilia- and flagella-associated protein 251</fullName>
    </recommendedName>
</protein>
<keyword evidence="8" id="KW-1185">Reference proteome</keyword>
<dbReference type="Gene3D" id="1.10.238.10">
    <property type="entry name" value="EF-hand"/>
    <property type="match status" value="1"/>
</dbReference>
<accession>A0A4S2LFY2</accession>
<dbReference type="STRING" id="147828.A0A4S2LFY2"/>
<dbReference type="EMBL" id="SJOL01007508">
    <property type="protein sequence ID" value="TGZ62465.1"/>
    <property type="molecule type" value="Genomic_DNA"/>
</dbReference>
<evidence type="ECO:0000256" key="2">
    <source>
        <dbReference type="ARBA" id="ARBA00022574"/>
    </source>
</evidence>
<evidence type="ECO:0000256" key="4">
    <source>
        <dbReference type="ARBA" id="ARBA00023273"/>
    </source>
</evidence>
<feature type="compositionally biased region" description="Polar residues" evidence="6">
    <location>
        <begin position="14"/>
        <end position="24"/>
    </location>
</feature>